<keyword evidence="1" id="KW-1133">Transmembrane helix</keyword>
<sequence length="366" mass="38901">MTVNVALKKRQLGLSIVELMIALLLGSLLVGGLVQILTSNGQAFRMAEATARTQEFGRIASEMISREARGAGYFGCNSEQMVNNLDVNPDDDEYNWDPGAGISSESSLRPAAALVGTDFIFFSGLDSGGLEISASAPPTAASTKVRSRGGAGPSSFLSDGDIIAISDCQGADVVQISNINGEDGDLEVTLVTNSGTGSPGNDFSSNICSNTGNTGAGNNCLSNDYGIGAQILKPYDRTYYIGTSNTTGEPALMMRELRNGALQTHEMVEGVVDMQVRYGLSADKMQAVGRWEDADAMGADEWEQIRAVNVSLLVRGGPDNVFEDPASLCYPTWTDCTSGNSFTAPDGDKHMYRAYEFTTNVRNRSN</sequence>
<gene>
    <name evidence="2" type="ORF">ABNF92_06705</name>
</gene>
<organism evidence="2">
    <name type="scientific">Marinobacter sp. MMG032</name>
    <dbReference type="NCBI Taxonomy" id="3158548"/>
    <lineage>
        <taxon>Bacteria</taxon>
        <taxon>Pseudomonadati</taxon>
        <taxon>Pseudomonadota</taxon>
        <taxon>Gammaproteobacteria</taxon>
        <taxon>Pseudomonadales</taxon>
        <taxon>Marinobacteraceae</taxon>
        <taxon>Marinobacter</taxon>
    </lineage>
</organism>
<proteinExistence type="predicted"/>
<accession>A0AAU7MRK2</accession>
<feature type="transmembrane region" description="Helical" evidence="1">
    <location>
        <begin position="12"/>
        <end position="37"/>
    </location>
</feature>
<keyword evidence="1" id="KW-0472">Membrane</keyword>
<dbReference type="EMBL" id="CP157802">
    <property type="protein sequence ID" value="XBQ20834.1"/>
    <property type="molecule type" value="Genomic_DNA"/>
</dbReference>
<name>A0AAU7MRK2_9GAMM</name>
<dbReference type="RefSeq" id="WP_349343781.1">
    <property type="nucleotide sequence ID" value="NZ_CP157802.1"/>
</dbReference>
<reference evidence="2" key="1">
    <citation type="submission" date="2024-05" db="EMBL/GenBank/DDBJ databases">
        <title>Draft Genome Sequences of Flagellimonas sp. MMG031 and Marinobacter sp. MMG032 Isolated from the dinoflagellate Symbiodinium pilosum.</title>
        <authorList>
            <person name="Shikuma N.J."/>
            <person name="Farrell M.V."/>
        </authorList>
    </citation>
    <scope>NUCLEOTIDE SEQUENCE</scope>
    <source>
        <strain evidence="2">MMG032</strain>
    </source>
</reference>
<dbReference type="Pfam" id="PF16074">
    <property type="entry name" value="PilW"/>
    <property type="match status" value="1"/>
</dbReference>
<dbReference type="AlphaFoldDB" id="A0AAU7MRK2"/>
<evidence type="ECO:0000313" key="2">
    <source>
        <dbReference type="EMBL" id="XBQ20834.1"/>
    </source>
</evidence>
<protein>
    <submittedName>
        <fullName evidence="2">PilW family protein</fullName>
    </submittedName>
</protein>
<dbReference type="KEGG" id="mamm:ABNF92_06705"/>
<dbReference type="InterPro" id="IPR032092">
    <property type="entry name" value="PilW"/>
</dbReference>
<keyword evidence="1" id="KW-0812">Transmembrane</keyword>
<evidence type="ECO:0000256" key="1">
    <source>
        <dbReference type="SAM" id="Phobius"/>
    </source>
</evidence>
<dbReference type="GO" id="GO:0043683">
    <property type="term" value="P:type IV pilus assembly"/>
    <property type="evidence" value="ECO:0007669"/>
    <property type="project" value="InterPro"/>
</dbReference>